<dbReference type="AlphaFoldDB" id="A0A6J4QWR6"/>
<dbReference type="PANTHER" id="PTHR43270">
    <property type="entry name" value="BETA-ALA-HIS DIPEPTIDASE"/>
    <property type="match status" value="1"/>
</dbReference>
<dbReference type="InterPro" id="IPR002933">
    <property type="entry name" value="Peptidase_M20"/>
</dbReference>
<evidence type="ECO:0000313" key="5">
    <source>
        <dbReference type="EMBL" id="CAA9455743.1"/>
    </source>
</evidence>
<keyword evidence="3" id="KW-0378">Hydrolase</keyword>
<evidence type="ECO:0000259" key="4">
    <source>
        <dbReference type="Pfam" id="PF07687"/>
    </source>
</evidence>
<proteinExistence type="predicted"/>
<keyword evidence="2" id="KW-0479">Metal-binding</keyword>
<reference evidence="5" key="1">
    <citation type="submission" date="2020-02" db="EMBL/GenBank/DDBJ databases">
        <authorList>
            <person name="Meier V. D."/>
        </authorList>
    </citation>
    <scope>NUCLEOTIDE SEQUENCE</scope>
    <source>
        <strain evidence="5">AVDCRST_MAG28</strain>
    </source>
</reference>
<keyword evidence="1" id="KW-0645">Protease</keyword>
<feature type="domain" description="Peptidase M20 dimerisation" evidence="4">
    <location>
        <begin position="192"/>
        <end position="350"/>
    </location>
</feature>
<sequence length="455" mass="49391">MTLEAALRRADEASDQALETLKKLVAQPSVSTRNEGVQETATLLQEIMEAAGISTRLLPTGGQPAVYGEIAGPPGAPTVLFYGHYDVQPPEPLEPWHAPPFEPTIRNGRIYGRGVADNKGQHLCHILAVRAWREAVGELPVTVKFLIEGEEEIGSPHLADLVRVQRDLLRADLVYTSDGGMHPSGRPAVYFGVRGLLYVELEIRGASADAHSGNKGNVLPQPAWELVDLLHSLRGPDGRAAFPGFYDSVRSPTPKEQTMLQEIPFDRQSFLSEHGLDESSISDGADYHRRLTFEPTFNIAGLASGYAGEGTKTIIPARAIAKIDFRLVADQDPDAIFEAFARAVAERNPSAEVRRLAATPPSLTDPSLRASETVIGAVRDSRNVEPVISALGGTLPDYVFTQILGVPSTIVPYANHDEQNHAPNENLRLDCFFSGIRTTLHVLDALRDLPAKDAS</sequence>
<dbReference type="NCBIfam" id="NF006579">
    <property type="entry name" value="PRK09104.1"/>
    <property type="match status" value="1"/>
</dbReference>
<dbReference type="InterPro" id="IPR051458">
    <property type="entry name" value="Cyt/Met_Dipeptidase"/>
</dbReference>
<organism evidence="5">
    <name type="scientific">uncultured Rubrobacteraceae bacterium</name>
    <dbReference type="NCBI Taxonomy" id="349277"/>
    <lineage>
        <taxon>Bacteria</taxon>
        <taxon>Bacillati</taxon>
        <taxon>Actinomycetota</taxon>
        <taxon>Rubrobacteria</taxon>
        <taxon>Rubrobacterales</taxon>
        <taxon>Rubrobacteraceae</taxon>
        <taxon>environmental samples</taxon>
    </lineage>
</organism>
<gene>
    <name evidence="5" type="ORF">AVDCRST_MAG28-2418</name>
</gene>
<dbReference type="Pfam" id="PF07687">
    <property type="entry name" value="M20_dimer"/>
    <property type="match status" value="1"/>
</dbReference>
<evidence type="ECO:0000256" key="3">
    <source>
        <dbReference type="ARBA" id="ARBA00022801"/>
    </source>
</evidence>
<evidence type="ECO:0000256" key="2">
    <source>
        <dbReference type="ARBA" id="ARBA00022723"/>
    </source>
</evidence>
<protein>
    <submittedName>
        <fullName evidence="5">Acetylornithine deacetylase/Succinyl-diaminopimelate desuccinylase and related deacylases</fullName>
    </submittedName>
</protein>
<dbReference type="Gene3D" id="3.40.630.10">
    <property type="entry name" value="Zn peptidases"/>
    <property type="match status" value="1"/>
</dbReference>
<dbReference type="EMBL" id="CADCVE010000052">
    <property type="protein sequence ID" value="CAA9455743.1"/>
    <property type="molecule type" value="Genomic_DNA"/>
</dbReference>
<dbReference type="GO" id="GO:0046872">
    <property type="term" value="F:metal ion binding"/>
    <property type="evidence" value="ECO:0007669"/>
    <property type="project" value="UniProtKB-KW"/>
</dbReference>
<name>A0A6J4QWR6_9ACTN</name>
<dbReference type="GO" id="GO:0006508">
    <property type="term" value="P:proteolysis"/>
    <property type="evidence" value="ECO:0007669"/>
    <property type="project" value="UniProtKB-KW"/>
</dbReference>
<dbReference type="Gene3D" id="3.30.70.360">
    <property type="match status" value="1"/>
</dbReference>
<dbReference type="PANTHER" id="PTHR43270:SF8">
    <property type="entry name" value="DI- AND TRIPEPTIDASE DUG2-RELATED"/>
    <property type="match status" value="1"/>
</dbReference>
<accession>A0A6J4QWR6</accession>
<dbReference type="Pfam" id="PF01546">
    <property type="entry name" value="Peptidase_M20"/>
    <property type="match status" value="1"/>
</dbReference>
<dbReference type="GO" id="GO:0008233">
    <property type="term" value="F:peptidase activity"/>
    <property type="evidence" value="ECO:0007669"/>
    <property type="project" value="UniProtKB-KW"/>
</dbReference>
<evidence type="ECO:0000256" key="1">
    <source>
        <dbReference type="ARBA" id="ARBA00022670"/>
    </source>
</evidence>
<dbReference type="InterPro" id="IPR011650">
    <property type="entry name" value="Peptidase_M20_dimer"/>
</dbReference>
<dbReference type="SUPFAM" id="SSF53187">
    <property type="entry name" value="Zn-dependent exopeptidases"/>
    <property type="match status" value="1"/>
</dbReference>